<dbReference type="GeneID" id="14918999"/>
<dbReference type="InterPro" id="IPR000608">
    <property type="entry name" value="UBC"/>
</dbReference>
<evidence type="ECO:0000256" key="8">
    <source>
        <dbReference type="SAM" id="MobiDB-lite"/>
    </source>
</evidence>
<protein>
    <submittedName>
        <fullName evidence="10">NEDD8conjugating enzyme Ubc12, putative</fullName>
    </submittedName>
</protein>
<keyword evidence="11" id="KW-1185">Reference proteome</keyword>
<gene>
    <name evidence="10" type="ORF">ACA1_367990</name>
</gene>
<organism evidence="10 11">
    <name type="scientific">Acanthamoeba castellanii (strain ATCC 30010 / Neff)</name>
    <dbReference type="NCBI Taxonomy" id="1257118"/>
    <lineage>
        <taxon>Eukaryota</taxon>
        <taxon>Amoebozoa</taxon>
        <taxon>Discosea</taxon>
        <taxon>Longamoebia</taxon>
        <taxon>Centramoebida</taxon>
        <taxon>Acanthamoebidae</taxon>
        <taxon>Acanthamoeba</taxon>
    </lineage>
</organism>
<feature type="region of interest" description="Disordered" evidence="8">
    <location>
        <begin position="1"/>
        <end position="49"/>
    </location>
</feature>
<dbReference type="OMA" id="YDNIVSP"/>
<dbReference type="STRING" id="1257118.L8GXZ4"/>
<feature type="compositionally biased region" description="Low complexity" evidence="8">
    <location>
        <begin position="14"/>
        <end position="47"/>
    </location>
</feature>
<dbReference type="AlphaFoldDB" id="L8GXZ4"/>
<dbReference type="CDD" id="cd23794">
    <property type="entry name" value="UBCc_UBE2F_UBE2M"/>
    <property type="match status" value="1"/>
</dbReference>
<dbReference type="Gene3D" id="3.10.110.10">
    <property type="entry name" value="Ubiquitin Conjugating Enzyme"/>
    <property type="match status" value="1"/>
</dbReference>
<evidence type="ECO:0000313" key="10">
    <source>
        <dbReference type="EMBL" id="ELR18099.1"/>
    </source>
</evidence>
<keyword evidence="4 7" id="KW-0833">Ubl conjugation pathway</keyword>
<evidence type="ECO:0000259" key="9">
    <source>
        <dbReference type="PROSITE" id="PS50127"/>
    </source>
</evidence>
<dbReference type="FunFam" id="3.10.110.10:FF:000005">
    <property type="entry name" value="NEDD8-conjugating enzyme Ubc12"/>
    <property type="match status" value="1"/>
</dbReference>
<evidence type="ECO:0000313" key="11">
    <source>
        <dbReference type="Proteomes" id="UP000011083"/>
    </source>
</evidence>
<dbReference type="Proteomes" id="UP000011083">
    <property type="component" value="Unassembled WGS sequence"/>
</dbReference>
<dbReference type="GO" id="GO:0005524">
    <property type="term" value="F:ATP binding"/>
    <property type="evidence" value="ECO:0007669"/>
    <property type="project" value="UniProtKB-UniRule"/>
</dbReference>
<name>L8GXZ4_ACACF</name>
<dbReference type="RefSeq" id="XP_004340119.1">
    <property type="nucleotide sequence ID" value="XM_004340071.1"/>
</dbReference>
<dbReference type="InterPro" id="IPR016135">
    <property type="entry name" value="UBQ-conjugating_enzyme/RWD"/>
</dbReference>
<dbReference type="PANTHER" id="PTHR24067">
    <property type="entry name" value="UBIQUITIN-CONJUGATING ENZYME E2"/>
    <property type="match status" value="1"/>
</dbReference>
<dbReference type="GO" id="GO:0019788">
    <property type="term" value="F:NEDD8 transferase activity"/>
    <property type="evidence" value="ECO:0007669"/>
    <property type="project" value="UniProtKB-ARBA"/>
</dbReference>
<evidence type="ECO:0000256" key="6">
    <source>
        <dbReference type="PROSITE-ProRule" id="PRU10133"/>
    </source>
</evidence>
<dbReference type="SUPFAM" id="SSF54495">
    <property type="entry name" value="UBC-like"/>
    <property type="match status" value="1"/>
</dbReference>
<dbReference type="EMBL" id="KB007960">
    <property type="protein sequence ID" value="ELR18099.1"/>
    <property type="molecule type" value="Genomic_DNA"/>
</dbReference>
<dbReference type="SMART" id="SM00212">
    <property type="entry name" value="UBCc"/>
    <property type="match status" value="1"/>
</dbReference>
<evidence type="ECO:0000256" key="1">
    <source>
        <dbReference type="ARBA" id="ARBA00005032"/>
    </source>
</evidence>
<dbReference type="Pfam" id="PF00179">
    <property type="entry name" value="UQ_con"/>
    <property type="match status" value="1"/>
</dbReference>
<feature type="region of interest" description="Disordered" evidence="8">
    <location>
        <begin position="62"/>
        <end position="82"/>
    </location>
</feature>
<dbReference type="OrthoDB" id="10249039at2759"/>
<feature type="active site" description="Glycyl thioester intermediate" evidence="6">
    <location>
        <position position="168"/>
    </location>
</feature>
<dbReference type="InterPro" id="IPR050113">
    <property type="entry name" value="Ub_conjugating_enzyme"/>
</dbReference>
<dbReference type="InterPro" id="IPR023313">
    <property type="entry name" value="UBQ-conjugating_AS"/>
</dbReference>
<evidence type="ECO:0000256" key="3">
    <source>
        <dbReference type="ARBA" id="ARBA00022741"/>
    </source>
</evidence>
<dbReference type="VEuPathDB" id="AmoebaDB:ACA1_367990"/>
<dbReference type="PROSITE" id="PS00183">
    <property type="entry name" value="UBC_1"/>
    <property type="match status" value="1"/>
</dbReference>
<evidence type="ECO:0000256" key="7">
    <source>
        <dbReference type="RuleBase" id="RU362109"/>
    </source>
</evidence>
<evidence type="ECO:0000256" key="4">
    <source>
        <dbReference type="ARBA" id="ARBA00022786"/>
    </source>
</evidence>
<reference evidence="10 11" key="1">
    <citation type="journal article" date="2013" name="Genome Biol.">
        <title>Genome of Acanthamoeba castellanii highlights extensive lateral gene transfer and early evolution of tyrosine kinase signaling.</title>
        <authorList>
            <person name="Clarke M."/>
            <person name="Lohan A.J."/>
            <person name="Liu B."/>
            <person name="Lagkouvardos I."/>
            <person name="Roy S."/>
            <person name="Zafar N."/>
            <person name="Bertelli C."/>
            <person name="Schilde C."/>
            <person name="Kianianmomeni A."/>
            <person name="Burglin T.R."/>
            <person name="Frech C."/>
            <person name="Turcotte B."/>
            <person name="Kopec K.O."/>
            <person name="Synnott J.M."/>
            <person name="Choo C."/>
            <person name="Paponov I."/>
            <person name="Finkler A."/>
            <person name="Soon Heng Tan C."/>
            <person name="Hutchins A.P."/>
            <person name="Weinmeier T."/>
            <person name="Rattei T."/>
            <person name="Chu J.S."/>
            <person name="Gimenez G."/>
            <person name="Irimia M."/>
            <person name="Rigden D.J."/>
            <person name="Fitzpatrick D.A."/>
            <person name="Lorenzo-Morales J."/>
            <person name="Bateman A."/>
            <person name="Chiu C.H."/>
            <person name="Tang P."/>
            <person name="Hegemann P."/>
            <person name="Fromm H."/>
            <person name="Raoult D."/>
            <person name="Greub G."/>
            <person name="Miranda-Saavedra D."/>
            <person name="Chen N."/>
            <person name="Nash P."/>
            <person name="Ginger M.L."/>
            <person name="Horn M."/>
            <person name="Schaap P."/>
            <person name="Caler L."/>
            <person name="Loftus B."/>
        </authorList>
    </citation>
    <scope>NUCLEOTIDE SEQUENCE [LARGE SCALE GENOMIC DNA]</scope>
    <source>
        <strain evidence="10 11">Neff</strain>
    </source>
</reference>
<dbReference type="KEGG" id="acan:ACA1_367990"/>
<comment type="pathway">
    <text evidence="1">Protein modification; protein neddylation.</text>
</comment>
<evidence type="ECO:0000256" key="5">
    <source>
        <dbReference type="ARBA" id="ARBA00022840"/>
    </source>
</evidence>
<dbReference type="PROSITE" id="PS50127">
    <property type="entry name" value="UBC_2"/>
    <property type="match status" value="1"/>
</dbReference>
<keyword evidence="3 7" id="KW-0547">Nucleotide-binding</keyword>
<sequence length="239" mass="26422">MLKLRKMQQEKEAAAAAAAAAKSEAAAPAEGTTTTGETSTSGSAPGGYVLKKTNSKELLSVRKSKSKENVMSLRTNTNRKKEKTKAVELRVHKDVAEIDNIPGCEVDFPDPNNLMVFFVNVTPSDGLYTGATFKFQVTIPPSYPYDPPKVECQTLVYHPNIDWEGHVCLNILRADWMPVLNLGSVLFGLVTLFLEPNPDDPLNKEAAQLMIDRPSEFESNVKRTLQGGYFMSRQFPKLK</sequence>
<comment type="similarity">
    <text evidence="7">Belongs to the ubiquitin-conjugating enzyme family.</text>
</comment>
<keyword evidence="5 7" id="KW-0067">ATP-binding</keyword>
<proteinExistence type="inferred from homology"/>
<accession>L8GXZ4</accession>
<evidence type="ECO:0000256" key="2">
    <source>
        <dbReference type="ARBA" id="ARBA00022679"/>
    </source>
</evidence>
<keyword evidence="2" id="KW-0808">Transferase</keyword>
<feature type="domain" description="UBC core" evidence="9">
    <location>
        <begin position="86"/>
        <end position="230"/>
    </location>
</feature>